<evidence type="ECO:0000256" key="1">
    <source>
        <dbReference type="ARBA" id="ARBA00006432"/>
    </source>
</evidence>
<keyword evidence="6" id="KW-1185">Reference proteome</keyword>
<keyword evidence="2" id="KW-0436">Ligase</keyword>
<evidence type="ECO:0000256" key="2">
    <source>
        <dbReference type="ARBA" id="ARBA00022598"/>
    </source>
</evidence>
<keyword evidence="3" id="KW-0812">Transmembrane</keyword>
<proteinExistence type="inferred from homology"/>
<name>A0A3A6T8J7_9GAMM</name>
<keyword evidence="3" id="KW-0472">Membrane</keyword>
<dbReference type="GO" id="GO:0016405">
    <property type="term" value="F:CoA-ligase activity"/>
    <property type="evidence" value="ECO:0007669"/>
    <property type="project" value="TreeGrafter"/>
</dbReference>
<dbReference type="InterPro" id="IPR000873">
    <property type="entry name" value="AMP-dep_synth/lig_dom"/>
</dbReference>
<dbReference type="EMBL" id="QYYH01000274">
    <property type="protein sequence ID" value="RJY01468.1"/>
    <property type="molecule type" value="Genomic_DNA"/>
</dbReference>
<dbReference type="AlphaFoldDB" id="A0A3A6T8J7"/>
<reference evidence="5 6" key="1">
    <citation type="submission" date="2018-09" db="EMBL/GenBank/DDBJ databases">
        <title>Phylogeny of the Shewanellaceae, and recommendation for two new genera, Pseudoshewanella and Parashewanella.</title>
        <authorList>
            <person name="Wang G."/>
        </authorList>
    </citation>
    <scope>NUCLEOTIDE SEQUENCE [LARGE SCALE GENOMIC DNA]</scope>
    <source>
        <strain evidence="5 6">KCTC 22492</strain>
    </source>
</reference>
<feature type="domain" description="AMP-dependent synthetase/ligase" evidence="4">
    <location>
        <begin position="10"/>
        <end position="194"/>
    </location>
</feature>
<sequence length="199" mass="22007">MLIFDPFALDRIGIQLPNLLQFVIAAFGVIRAGLVLVNTNPLYTERESVHQFQDSGTKALVTLLSRAEETLSWIDKTDIQWLCITEVTDMLDIKAVTECESSRISKNCQFFNNVLLEGEQLSFTPVTNQLDALVALQYTGGTTGLSKGAMLTHGNLLANMMQVKSRIGRVMAIGEDIFVAPLPIYHIYAFLVNLGTVPK</sequence>
<comment type="caution">
    <text evidence="5">The sequence shown here is derived from an EMBL/GenBank/DDBJ whole genome shotgun (WGS) entry which is preliminary data.</text>
</comment>
<keyword evidence="3" id="KW-1133">Transmembrane helix</keyword>
<dbReference type="SUPFAM" id="SSF56801">
    <property type="entry name" value="Acetyl-CoA synthetase-like"/>
    <property type="match status" value="1"/>
</dbReference>
<evidence type="ECO:0000259" key="4">
    <source>
        <dbReference type="Pfam" id="PF00501"/>
    </source>
</evidence>
<evidence type="ECO:0000313" key="6">
    <source>
        <dbReference type="Proteomes" id="UP000273022"/>
    </source>
</evidence>
<comment type="similarity">
    <text evidence="1">Belongs to the ATP-dependent AMP-binding enzyme family.</text>
</comment>
<dbReference type="InterPro" id="IPR020845">
    <property type="entry name" value="AMP-binding_CS"/>
</dbReference>
<dbReference type="Gene3D" id="3.40.50.980">
    <property type="match status" value="2"/>
</dbReference>
<dbReference type="Pfam" id="PF00501">
    <property type="entry name" value="AMP-binding"/>
    <property type="match status" value="1"/>
</dbReference>
<organism evidence="5 6">
    <name type="scientific">Parashewanella spongiae</name>
    <dbReference type="NCBI Taxonomy" id="342950"/>
    <lineage>
        <taxon>Bacteria</taxon>
        <taxon>Pseudomonadati</taxon>
        <taxon>Pseudomonadota</taxon>
        <taxon>Gammaproteobacteria</taxon>
        <taxon>Alteromonadales</taxon>
        <taxon>Shewanellaceae</taxon>
        <taxon>Parashewanella</taxon>
    </lineage>
</organism>
<gene>
    <name evidence="5" type="ORF">D5R81_20015</name>
</gene>
<dbReference type="Proteomes" id="UP000273022">
    <property type="component" value="Unassembled WGS sequence"/>
</dbReference>
<dbReference type="PANTHER" id="PTHR24096:SF149">
    <property type="entry name" value="AMP-BINDING DOMAIN-CONTAINING PROTEIN-RELATED"/>
    <property type="match status" value="1"/>
</dbReference>
<dbReference type="PANTHER" id="PTHR24096">
    <property type="entry name" value="LONG-CHAIN-FATTY-ACID--COA LIGASE"/>
    <property type="match status" value="1"/>
</dbReference>
<evidence type="ECO:0000256" key="3">
    <source>
        <dbReference type="SAM" id="Phobius"/>
    </source>
</evidence>
<evidence type="ECO:0000313" key="5">
    <source>
        <dbReference type="EMBL" id="RJY01468.1"/>
    </source>
</evidence>
<dbReference type="PROSITE" id="PS00455">
    <property type="entry name" value="AMP_BINDING"/>
    <property type="match status" value="1"/>
</dbReference>
<protein>
    <recommendedName>
        <fullName evidence="4">AMP-dependent synthetase/ligase domain-containing protein</fullName>
    </recommendedName>
</protein>
<dbReference type="OrthoDB" id="9803968at2"/>
<accession>A0A3A6T8J7</accession>
<feature type="transmembrane region" description="Helical" evidence="3">
    <location>
        <begin position="20"/>
        <end position="37"/>
    </location>
</feature>